<protein>
    <submittedName>
        <fullName evidence="1">Uncharacterized protein</fullName>
    </submittedName>
</protein>
<dbReference type="EMBL" id="OX395131">
    <property type="protein sequence ID" value="CAI5776941.1"/>
    <property type="molecule type" value="Genomic_DNA"/>
</dbReference>
<evidence type="ECO:0000313" key="2">
    <source>
        <dbReference type="Proteomes" id="UP001178461"/>
    </source>
</evidence>
<accession>A0AA35KG65</accession>
<proteinExistence type="predicted"/>
<keyword evidence="2" id="KW-1185">Reference proteome</keyword>
<sequence length="80" mass="8910">DWEQGPQTLWRNEDGGTICSLDQGLAIVQCKWCFARATAGDIGTTRVWFGESKGGIETLEGTLNAFRKHWVIDEGPKPCR</sequence>
<gene>
    <name evidence="1" type="ORF">PODLI_1B041134</name>
</gene>
<reference evidence="1" key="1">
    <citation type="submission" date="2022-12" db="EMBL/GenBank/DDBJ databases">
        <authorList>
            <person name="Alioto T."/>
            <person name="Alioto T."/>
            <person name="Gomez Garrido J."/>
        </authorList>
    </citation>
    <scope>NUCLEOTIDE SEQUENCE</scope>
</reference>
<feature type="non-terminal residue" evidence="1">
    <location>
        <position position="1"/>
    </location>
</feature>
<organism evidence="1 2">
    <name type="scientific">Podarcis lilfordi</name>
    <name type="common">Lilford's wall lizard</name>
    <dbReference type="NCBI Taxonomy" id="74358"/>
    <lineage>
        <taxon>Eukaryota</taxon>
        <taxon>Metazoa</taxon>
        <taxon>Chordata</taxon>
        <taxon>Craniata</taxon>
        <taxon>Vertebrata</taxon>
        <taxon>Euteleostomi</taxon>
        <taxon>Lepidosauria</taxon>
        <taxon>Squamata</taxon>
        <taxon>Bifurcata</taxon>
        <taxon>Unidentata</taxon>
        <taxon>Episquamata</taxon>
        <taxon>Laterata</taxon>
        <taxon>Lacertibaenia</taxon>
        <taxon>Lacertidae</taxon>
        <taxon>Podarcis</taxon>
    </lineage>
</organism>
<dbReference type="Proteomes" id="UP001178461">
    <property type="component" value="Chromosome 6"/>
</dbReference>
<dbReference type="AlphaFoldDB" id="A0AA35KG65"/>
<evidence type="ECO:0000313" key="1">
    <source>
        <dbReference type="EMBL" id="CAI5776941.1"/>
    </source>
</evidence>
<name>A0AA35KG65_9SAUR</name>